<comment type="caution">
    <text evidence="2">The sequence shown here is derived from an EMBL/GenBank/DDBJ whole genome shotgun (WGS) entry which is preliminary data.</text>
</comment>
<feature type="region of interest" description="Disordered" evidence="1">
    <location>
        <begin position="1"/>
        <end position="31"/>
    </location>
</feature>
<name>A0A699SVU8_TANCI</name>
<organism evidence="2">
    <name type="scientific">Tanacetum cinerariifolium</name>
    <name type="common">Dalmatian daisy</name>
    <name type="synonym">Chrysanthemum cinerariifolium</name>
    <dbReference type="NCBI Taxonomy" id="118510"/>
    <lineage>
        <taxon>Eukaryota</taxon>
        <taxon>Viridiplantae</taxon>
        <taxon>Streptophyta</taxon>
        <taxon>Embryophyta</taxon>
        <taxon>Tracheophyta</taxon>
        <taxon>Spermatophyta</taxon>
        <taxon>Magnoliopsida</taxon>
        <taxon>eudicotyledons</taxon>
        <taxon>Gunneridae</taxon>
        <taxon>Pentapetalae</taxon>
        <taxon>asterids</taxon>
        <taxon>campanulids</taxon>
        <taxon>Asterales</taxon>
        <taxon>Asteraceae</taxon>
        <taxon>Asteroideae</taxon>
        <taxon>Anthemideae</taxon>
        <taxon>Anthemidinae</taxon>
        <taxon>Tanacetum</taxon>
    </lineage>
</organism>
<sequence length="130" mass="13938">DRAASEAVGNRAEQAGAEEQPQKGRRRECGLIGETEYALRTGRKETGANQTGADVGGLEQVVQFEEAANGQQRHQLPDRRHGGQTVDAGGDQRGANRVDAISGLLRGIRGAKGLRRGGHYCFPDPWDDAC</sequence>
<feature type="non-terminal residue" evidence="2">
    <location>
        <position position="1"/>
    </location>
</feature>
<proteinExistence type="predicted"/>
<dbReference type="EMBL" id="BKCJ011195356">
    <property type="protein sequence ID" value="GFD02037.1"/>
    <property type="molecule type" value="Genomic_DNA"/>
</dbReference>
<evidence type="ECO:0000313" key="2">
    <source>
        <dbReference type="EMBL" id="GFD02037.1"/>
    </source>
</evidence>
<gene>
    <name evidence="2" type="ORF">Tci_874006</name>
</gene>
<feature type="region of interest" description="Disordered" evidence="1">
    <location>
        <begin position="67"/>
        <end position="95"/>
    </location>
</feature>
<reference evidence="2" key="1">
    <citation type="journal article" date="2019" name="Sci. Rep.">
        <title>Draft genome of Tanacetum cinerariifolium, the natural source of mosquito coil.</title>
        <authorList>
            <person name="Yamashiro T."/>
            <person name="Shiraishi A."/>
            <person name="Satake H."/>
            <person name="Nakayama K."/>
        </authorList>
    </citation>
    <scope>NUCLEOTIDE SEQUENCE</scope>
</reference>
<protein>
    <submittedName>
        <fullName evidence="2">Uncharacterized protein</fullName>
    </submittedName>
</protein>
<dbReference type="AlphaFoldDB" id="A0A699SVU8"/>
<evidence type="ECO:0000256" key="1">
    <source>
        <dbReference type="SAM" id="MobiDB-lite"/>
    </source>
</evidence>
<accession>A0A699SVU8</accession>